<keyword evidence="4" id="KW-1185">Reference proteome</keyword>
<accession>A0AA39MJK4</accession>
<feature type="region of interest" description="Disordered" evidence="1">
    <location>
        <begin position="189"/>
        <end position="210"/>
    </location>
</feature>
<feature type="transmembrane region" description="Helical" evidence="2">
    <location>
        <begin position="49"/>
        <end position="68"/>
    </location>
</feature>
<name>A0AA39MJK4_ARMTA</name>
<keyword evidence="2" id="KW-0472">Membrane</keyword>
<sequence>MTGRAAPLFLEIIAEIDPSQRRTEIGLPESVVGIHNIYRFPSHFYDMRVTVYFRTSIYFLAFLVIRLLEHIQTYGTTQVLLGTQLECIIPLEIQIVLATPLVVFVLLVLESLCKMQVDDKYLPDIPKRETDNSINWVVISILPDCRKCASTIYPSHVKNDILYNRTGDTRPQPTPSKSYLLTKRHDENLGMSNPARRIPEEPDTHPTPVEPMTCSYGTKHGERTCGCGCPRFASLRNFLLYVRPNLLLPPHHQAMFSGMPHHESVYGYYDELVEEEKQSYQEAKTTIATAHQIQDELKELRQETALLMYRCQCITARTPKLVPPRAVPSTTLPKRKRKSSSSATPVLHRKPSSAMLQMITNTNLLKELTRKKRKV</sequence>
<keyword evidence="2" id="KW-0812">Transmembrane</keyword>
<dbReference type="Proteomes" id="UP001175211">
    <property type="component" value="Unassembled WGS sequence"/>
</dbReference>
<comment type="caution">
    <text evidence="3">The sequence shown here is derived from an EMBL/GenBank/DDBJ whole genome shotgun (WGS) entry which is preliminary data.</text>
</comment>
<keyword evidence="2" id="KW-1133">Transmembrane helix</keyword>
<dbReference type="GeneID" id="85354117"/>
<organism evidence="3 4">
    <name type="scientific">Armillaria tabescens</name>
    <name type="common">Ringless honey mushroom</name>
    <name type="synonym">Agaricus tabescens</name>
    <dbReference type="NCBI Taxonomy" id="1929756"/>
    <lineage>
        <taxon>Eukaryota</taxon>
        <taxon>Fungi</taxon>
        <taxon>Dikarya</taxon>
        <taxon>Basidiomycota</taxon>
        <taxon>Agaricomycotina</taxon>
        <taxon>Agaricomycetes</taxon>
        <taxon>Agaricomycetidae</taxon>
        <taxon>Agaricales</taxon>
        <taxon>Marasmiineae</taxon>
        <taxon>Physalacriaceae</taxon>
        <taxon>Desarmillaria</taxon>
    </lineage>
</organism>
<evidence type="ECO:0000256" key="1">
    <source>
        <dbReference type="SAM" id="MobiDB-lite"/>
    </source>
</evidence>
<proteinExistence type="predicted"/>
<dbReference type="EMBL" id="JAUEPS010000140">
    <property type="protein sequence ID" value="KAK0435800.1"/>
    <property type="molecule type" value="Genomic_DNA"/>
</dbReference>
<dbReference type="AlphaFoldDB" id="A0AA39MJK4"/>
<evidence type="ECO:0000256" key="2">
    <source>
        <dbReference type="SAM" id="Phobius"/>
    </source>
</evidence>
<reference evidence="3" key="1">
    <citation type="submission" date="2023-06" db="EMBL/GenBank/DDBJ databases">
        <authorList>
            <consortium name="Lawrence Berkeley National Laboratory"/>
            <person name="Ahrendt S."/>
            <person name="Sahu N."/>
            <person name="Indic B."/>
            <person name="Wong-Bajracharya J."/>
            <person name="Merenyi Z."/>
            <person name="Ke H.-M."/>
            <person name="Monk M."/>
            <person name="Kocsube S."/>
            <person name="Drula E."/>
            <person name="Lipzen A."/>
            <person name="Balint B."/>
            <person name="Henrissat B."/>
            <person name="Andreopoulos B."/>
            <person name="Martin F.M."/>
            <person name="Harder C.B."/>
            <person name="Rigling D."/>
            <person name="Ford K.L."/>
            <person name="Foster G.D."/>
            <person name="Pangilinan J."/>
            <person name="Papanicolaou A."/>
            <person name="Barry K."/>
            <person name="LaButti K."/>
            <person name="Viragh M."/>
            <person name="Koriabine M."/>
            <person name="Yan M."/>
            <person name="Riley R."/>
            <person name="Champramary S."/>
            <person name="Plett K.L."/>
            <person name="Tsai I.J."/>
            <person name="Slot J."/>
            <person name="Sipos G."/>
            <person name="Plett J."/>
            <person name="Nagy L.G."/>
            <person name="Grigoriev I.V."/>
        </authorList>
    </citation>
    <scope>NUCLEOTIDE SEQUENCE</scope>
    <source>
        <strain evidence="3">CCBAS 213</strain>
    </source>
</reference>
<evidence type="ECO:0000313" key="3">
    <source>
        <dbReference type="EMBL" id="KAK0435800.1"/>
    </source>
</evidence>
<feature type="region of interest" description="Disordered" evidence="1">
    <location>
        <begin position="324"/>
        <end position="348"/>
    </location>
</feature>
<feature type="transmembrane region" description="Helical" evidence="2">
    <location>
        <begin position="88"/>
        <end position="109"/>
    </location>
</feature>
<gene>
    <name evidence="3" type="ORF">EV420DRAFT_1487849</name>
</gene>
<dbReference type="RefSeq" id="XP_060322080.1">
    <property type="nucleotide sequence ID" value="XM_060470569.1"/>
</dbReference>
<protein>
    <submittedName>
        <fullName evidence="3">Uncharacterized protein</fullName>
    </submittedName>
</protein>
<evidence type="ECO:0000313" key="4">
    <source>
        <dbReference type="Proteomes" id="UP001175211"/>
    </source>
</evidence>